<gene>
    <name evidence="1" type="ORF">PAXINDRAFT_76339</name>
</gene>
<evidence type="ECO:0008006" key="3">
    <source>
        <dbReference type="Google" id="ProtNLM"/>
    </source>
</evidence>
<reference evidence="1 2" key="1">
    <citation type="submission" date="2014-06" db="EMBL/GenBank/DDBJ databases">
        <authorList>
            <consortium name="DOE Joint Genome Institute"/>
            <person name="Kuo A."/>
            <person name="Kohler A."/>
            <person name="Nagy L.G."/>
            <person name="Floudas D."/>
            <person name="Copeland A."/>
            <person name="Barry K.W."/>
            <person name="Cichocki N."/>
            <person name="Veneault-Fourrey C."/>
            <person name="LaButti K."/>
            <person name="Lindquist E.A."/>
            <person name="Lipzen A."/>
            <person name="Lundell T."/>
            <person name="Morin E."/>
            <person name="Murat C."/>
            <person name="Sun H."/>
            <person name="Tunlid A."/>
            <person name="Henrissat B."/>
            <person name="Grigoriev I.V."/>
            <person name="Hibbett D.S."/>
            <person name="Martin F."/>
            <person name="Nordberg H.P."/>
            <person name="Cantor M.N."/>
            <person name="Hua S.X."/>
        </authorList>
    </citation>
    <scope>NUCLEOTIDE SEQUENCE [LARGE SCALE GENOMIC DNA]</scope>
    <source>
        <strain evidence="1 2">ATCC 200175</strain>
    </source>
</reference>
<dbReference type="AlphaFoldDB" id="A0A0C9TJD2"/>
<dbReference type="EMBL" id="KN819335">
    <property type="protein sequence ID" value="KIJ15700.1"/>
    <property type="molecule type" value="Genomic_DNA"/>
</dbReference>
<proteinExistence type="predicted"/>
<name>A0A0C9TJD2_PAXIN</name>
<accession>A0A0C9TJD2</accession>
<reference evidence="2" key="2">
    <citation type="submission" date="2015-01" db="EMBL/GenBank/DDBJ databases">
        <title>Evolutionary Origins and Diversification of the Mycorrhizal Mutualists.</title>
        <authorList>
            <consortium name="DOE Joint Genome Institute"/>
            <consortium name="Mycorrhizal Genomics Consortium"/>
            <person name="Kohler A."/>
            <person name="Kuo A."/>
            <person name="Nagy L.G."/>
            <person name="Floudas D."/>
            <person name="Copeland A."/>
            <person name="Barry K.W."/>
            <person name="Cichocki N."/>
            <person name="Veneault-Fourrey C."/>
            <person name="LaButti K."/>
            <person name="Lindquist E.A."/>
            <person name="Lipzen A."/>
            <person name="Lundell T."/>
            <person name="Morin E."/>
            <person name="Murat C."/>
            <person name="Riley R."/>
            <person name="Ohm R."/>
            <person name="Sun H."/>
            <person name="Tunlid A."/>
            <person name="Henrissat B."/>
            <person name="Grigoriev I.V."/>
            <person name="Hibbett D.S."/>
            <person name="Martin F."/>
        </authorList>
    </citation>
    <scope>NUCLEOTIDE SEQUENCE [LARGE SCALE GENOMIC DNA]</scope>
    <source>
        <strain evidence="2">ATCC 200175</strain>
    </source>
</reference>
<evidence type="ECO:0000313" key="2">
    <source>
        <dbReference type="Proteomes" id="UP000053647"/>
    </source>
</evidence>
<dbReference type="HOGENOM" id="CLU_001650_6_4_1"/>
<evidence type="ECO:0000313" key="1">
    <source>
        <dbReference type="EMBL" id="KIJ15700.1"/>
    </source>
</evidence>
<dbReference type="Proteomes" id="UP000053647">
    <property type="component" value="Unassembled WGS sequence"/>
</dbReference>
<dbReference type="CDD" id="cd09272">
    <property type="entry name" value="RNase_HI_RT_Ty1"/>
    <property type="match status" value="1"/>
</dbReference>
<sequence length="69" mass="7418">MGFSVALPSVLHIDNQSAIQVAKHPEHHGHMKHFIPTAEMPADLLTKALPCVKVQEFCHLLGLAPLGGS</sequence>
<dbReference type="OrthoDB" id="3344688at2759"/>
<keyword evidence="2" id="KW-1185">Reference proteome</keyword>
<protein>
    <recommendedName>
        <fullName evidence="3">Copia protein</fullName>
    </recommendedName>
</protein>
<organism evidence="1 2">
    <name type="scientific">Paxillus involutus ATCC 200175</name>
    <dbReference type="NCBI Taxonomy" id="664439"/>
    <lineage>
        <taxon>Eukaryota</taxon>
        <taxon>Fungi</taxon>
        <taxon>Dikarya</taxon>
        <taxon>Basidiomycota</taxon>
        <taxon>Agaricomycotina</taxon>
        <taxon>Agaricomycetes</taxon>
        <taxon>Agaricomycetidae</taxon>
        <taxon>Boletales</taxon>
        <taxon>Paxilineae</taxon>
        <taxon>Paxillaceae</taxon>
        <taxon>Paxillus</taxon>
    </lineage>
</organism>